<evidence type="ECO:0000256" key="2">
    <source>
        <dbReference type="ARBA" id="ARBA00022737"/>
    </source>
</evidence>
<gene>
    <name evidence="6" type="ORF">CANARDRAFT_200322</name>
</gene>
<dbReference type="Gene3D" id="1.25.10.10">
    <property type="entry name" value="Leucine-rich Repeat Variant"/>
    <property type="match status" value="1"/>
</dbReference>
<comment type="similarity">
    <text evidence="1">Belongs to the CAND family.</text>
</comment>
<feature type="domain" description="TATA-binding protein interacting (TIP20)" evidence="5">
    <location>
        <begin position="1026"/>
        <end position="1200"/>
    </location>
</feature>
<sequence>MKYFIEELLTQTKDTDHDLRFMALNDLDKEVNTHPDNFTSNSKVEYSRILLHCLNDEAPEVRTQALKCFESLSPRLGNHVLVVLDLLLKNKPEKISITSNIYTMTIHNILRNVGSANESINHKLIDLILQFIAENRSEFGNTIDYIEILTDIVEFYGKFFNQSQIKAVSELLVSSCFESDSVIAKKSSSCLSLLVKVMTLENQLLDVLEMVESFKTGNELTTITIYTNLIKSNSNLISSLIHKIWGEIIKNLNMNEISSPDDDFDTQLRMDEIRLECISCLIVSFENLKNLDDLLDSSLKICEAFIPFDPYKVDESDDEGDEDEDEMSEDEFDVSDIESDDEEDGSGISWKLRRESIKLLGAILAYDPLKLPVILKMFLNKLVVQTKDENLHVITTLLKLFANLFKSSSKNGSYYNLKFYQSLSSNRRSSNASMLIEEDDPFSFLLANGESICTHFEALLVSKNAKNFELNLLYDFVMELSTCLEGLEASKLNKIVLKLTELKENKHVNMELIRFYSRILHDNPLQSFGTALDRVIGDIAYGFTNSSNHDLVLESLTLLNEILSVYIVRDNAGDLQFDLHDSLVEKASNKNYSLEIRQRSLSCLCNLVLNVPTSDLEKSLEIFKDTITIELLAVANLQFIERLVTNLPHVPQDWLKFILKHILEYLSMIELASESLKTLLAISKSGFLDQCDKRLIVDTLVSNDWRSSLTNSVVVCQILNELIKTADAIPLEQIVKLLLQYSEQPEFDQLTLTSLAYTIQTKLDGNKFKELVNKYGKLQNPNVSRIVAVISTSNKDFDSIKEMLNNLAEGKQVLYSLNFLEQVSESMDLKVGLQPFFQYFSHKEPEIKNASIRCVSTVVKGDLDTYLSELLIHLKENLSEKVQTLQCLAMVVKTVELSVDQSNDVFTLLIELESSETYEKSNDVELESVAEILSRLAQLNDSYIHEFCTILESENVPISLKITLAMTVKHLFDTDKLDNPKALSSLLELTTAKNFIFDSNLILKEIGAMNLIITLHKKPLISLPIICNIMPQILDSELEQRKEYVKIVRIGPFKHKLDDSLNYRKSLYELIYSLITTFENNDNLLMLNEIKWFAIFEKFVSKGLKDDPTIVFICLLTLIKIIGMNPTIFTENSEYMSLLVTALEKMLNKKLKEDAPKQEIEKRNDSIKAVLRFVKKLNSTIEAGTVKVSTGYVTEWSRFVTGLRGKYPIFDVEE</sequence>
<reference evidence="7" key="1">
    <citation type="submission" date="2016-04" db="EMBL/GenBank/DDBJ databases">
        <title>Comparative genomics of biotechnologically important yeasts.</title>
        <authorList>
            <consortium name="DOE Joint Genome Institute"/>
            <person name="Riley R."/>
            <person name="Haridas S."/>
            <person name="Wolfe K.H."/>
            <person name="Lopes M.R."/>
            <person name="Hittinger C.T."/>
            <person name="Goker M."/>
            <person name="Salamov A."/>
            <person name="Wisecaver J."/>
            <person name="Long T.M."/>
            <person name="Aerts A.L."/>
            <person name="Barry K."/>
            <person name="Choi C."/>
            <person name="Clum A."/>
            <person name="Coughlan A.Y."/>
            <person name="Deshpande S."/>
            <person name="Douglass A.P."/>
            <person name="Hanson S.J."/>
            <person name="Klenk H.-P."/>
            <person name="Labutti K."/>
            <person name="Lapidus A."/>
            <person name="Lindquist E."/>
            <person name="Lipzen A."/>
            <person name="Meier-Kolthoff J.P."/>
            <person name="Ohm R.A."/>
            <person name="Otillar R.P."/>
            <person name="Pangilinan J."/>
            <person name="Peng Y."/>
            <person name="Rokas A."/>
            <person name="Rosa C.A."/>
            <person name="Scheuner C."/>
            <person name="Sibirny A.A."/>
            <person name="Slot J.C."/>
            <person name="Stielow J.B."/>
            <person name="Sun H."/>
            <person name="Kurtzman C.P."/>
            <person name="Blackwell M."/>
            <person name="Grigoriev I.V."/>
            <person name="Jeffries T.W."/>
        </authorList>
    </citation>
    <scope>NUCLEOTIDE SEQUENCE [LARGE SCALE GENOMIC DNA]</scope>
    <source>
        <strain evidence="7">NRRL YB-2248</strain>
    </source>
</reference>
<evidence type="ECO:0000256" key="3">
    <source>
        <dbReference type="ARBA" id="ARBA00022786"/>
    </source>
</evidence>
<evidence type="ECO:0000313" key="7">
    <source>
        <dbReference type="Proteomes" id="UP000094801"/>
    </source>
</evidence>
<evidence type="ECO:0000256" key="4">
    <source>
        <dbReference type="SAM" id="MobiDB-lite"/>
    </source>
</evidence>
<evidence type="ECO:0000256" key="1">
    <source>
        <dbReference type="ARBA" id="ARBA00007657"/>
    </source>
</evidence>
<feature type="region of interest" description="Disordered" evidence="4">
    <location>
        <begin position="312"/>
        <end position="346"/>
    </location>
</feature>
<dbReference type="Pfam" id="PF08623">
    <property type="entry name" value="TIP120"/>
    <property type="match status" value="1"/>
</dbReference>
<proteinExistence type="inferred from homology"/>
<dbReference type="EMBL" id="KV453855">
    <property type="protein sequence ID" value="ODV84843.1"/>
    <property type="molecule type" value="Genomic_DNA"/>
</dbReference>
<dbReference type="OrthoDB" id="6260732at2759"/>
<keyword evidence="3" id="KW-0833">Ubl conjugation pathway</keyword>
<dbReference type="InterPro" id="IPR016024">
    <property type="entry name" value="ARM-type_fold"/>
</dbReference>
<name>A0A1E4SZA6_9ASCO</name>
<keyword evidence="2" id="KW-0677">Repeat</keyword>
<dbReference type="SUPFAM" id="SSF48371">
    <property type="entry name" value="ARM repeat"/>
    <property type="match status" value="1"/>
</dbReference>
<dbReference type="PANTHER" id="PTHR12696">
    <property type="entry name" value="TIP120"/>
    <property type="match status" value="1"/>
</dbReference>
<dbReference type="STRING" id="983967.A0A1E4SZA6"/>
<evidence type="ECO:0000259" key="5">
    <source>
        <dbReference type="Pfam" id="PF08623"/>
    </source>
</evidence>
<dbReference type="InterPro" id="IPR039852">
    <property type="entry name" value="CAND1/CAND2"/>
</dbReference>
<feature type="compositionally biased region" description="Acidic residues" evidence="4">
    <location>
        <begin position="315"/>
        <end position="345"/>
    </location>
</feature>
<organism evidence="6 7">
    <name type="scientific">[Candida] arabinofermentans NRRL YB-2248</name>
    <dbReference type="NCBI Taxonomy" id="983967"/>
    <lineage>
        <taxon>Eukaryota</taxon>
        <taxon>Fungi</taxon>
        <taxon>Dikarya</taxon>
        <taxon>Ascomycota</taxon>
        <taxon>Saccharomycotina</taxon>
        <taxon>Pichiomycetes</taxon>
        <taxon>Pichiales</taxon>
        <taxon>Pichiaceae</taxon>
        <taxon>Ogataea</taxon>
        <taxon>Ogataea/Candida clade</taxon>
    </lineage>
</organism>
<keyword evidence="7" id="KW-1185">Reference proteome</keyword>
<dbReference type="InterPro" id="IPR000357">
    <property type="entry name" value="HEAT"/>
</dbReference>
<dbReference type="GO" id="GO:0010265">
    <property type="term" value="P:SCF complex assembly"/>
    <property type="evidence" value="ECO:0007669"/>
    <property type="project" value="InterPro"/>
</dbReference>
<accession>A0A1E4SZA6</accession>
<dbReference type="InterPro" id="IPR011989">
    <property type="entry name" value="ARM-like"/>
</dbReference>
<protein>
    <recommendedName>
        <fullName evidence="5">TATA-binding protein interacting (TIP20) domain-containing protein</fullName>
    </recommendedName>
</protein>
<dbReference type="AlphaFoldDB" id="A0A1E4SZA6"/>
<dbReference type="InterPro" id="IPR013932">
    <property type="entry name" value="TATA-bd_TIP120"/>
</dbReference>
<evidence type="ECO:0000313" key="6">
    <source>
        <dbReference type="EMBL" id="ODV84843.1"/>
    </source>
</evidence>
<dbReference type="Proteomes" id="UP000094801">
    <property type="component" value="Unassembled WGS sequence"/>
</dbReference>
<dbReference type="Pfam" id="PF02985">
    <property type="entry name" value="HEAT"/>
    <property type="match status" value="1"/>
</dbReference>